<dbReference type="PANTHER" id="PTHR11075">
    <property type="entry name" value="PEPTIDE CHAIN RELEASE FACTOR"/>
    <property type="match status" value="1"/>
</dbReference>
<dbReference type="PANTHER" id="PTHR11075:SF54">
    <property type="entry name" value="LARGE RIBOSOMAL SUBUNIT PROTEIN ML62"/>
    <property type="match status" value="1"/>
</dbReference>
<dbReference type="Pfam" id="PF00472">
    <property type="entry name" value="RF-1"/>
    <property type="match status" value="1"/>
</dbReference>
<dbReference type="AlphaFoldDB" id="A0A8H5LIU1"/>
<evidence type="ECO:0000256" key="1">
    <source>
        <dbReference type="SAM" id="MobiDB-lite"/>
    </source>
</evidence>
<sequence>MIIRALSRRQVVSNSSHFFRAIHGNNVLPAPPDLKVLENPEDMSKARTWATKFKGVAIPRSHVELQFARSSGPGGQNVNKLNTKAVIKCQLNSTWIPAWARSELLKSPYYVSSSHCIQVSSMSTRSQAQNVEDGLAKLHATILSASLAPIKNEPSAEQKKKVEKFQAAEKERRKSDKKYRSDVKRNRSSKDWF</sequence>
<dbReference type="InterPro" id="IPR000352">
    <property type="entry name" value="Pep_chain_release_fac_I"/>
</dbReference>
<protein>
    <recommendedName>
        <fullName evidence="2">Prokaryotic-type class I peptide chain release factors domain-containing protein</fullName>
    </recommendedName>
</protein>
<dbReference type="GO" id="GO:0070126">
    <property type="term" value="P:mitochondrial translational termination"/>
    <property type="evidence" value="ECO:0007669"/>
    <property type="project" value="TreeGrafter"/>
</dbReference>
<name>A0A8H5LIU1_9AGAR</name>
<dbReference type="GO" id="GO:0016150">
    <property type="term" value="F:translation release factor activity, codon nonspecific"/>
    <property type="evidence" value="ECO:0007669"/>
    <property type="project" value="TreeGrafter"/>
</dbReference>
<reference evidence="3 4" key="1">
    <citation type="journal article" date="2020" name="ISME J.">
        <title>Uncovering the hidden diversity of litter-decomposition mechanisms in mushroom-forming fungi.</title>
        <authorList>
            <person name="Floudas D."/>
            <person name="Bentzer J."/>
            <person name="Ahren D."/>
            <person name="Johansson T."/>
            <person name="Persson P."/>
            <person name="Tunlid A."/>
        </authorList>
    </citation>
    <scope>NUCLEOTIDE SEQUENCE [LARGE SCALE GENOMIC DNA]</scope>
    <source>
        <strain evidence="3 4">CBS 146.42</strain>
    </source>
</reference>
<dbReference type="EMBL" id="JAACJO010000004">
    <property type="protein sequence ID" value="KAF5359105.1"/>
    <property type="molecule type" value="Genomic_DNA"/>
</dbReference>
<gene>
    <name evidence="3" type="ORF">D9756_002962</name>
</gene>
<feature type="compositionally biased region" description="Basic and acidic residues" evidence="1">
    <location>
        <begin position="154"/>
        <end position="193"/>
    </location>
</feature>
<dbReference type="OrthoDB" id="270639at2759"/>
<dbReference type="Gene3D" id="3.30.160.20">
    <property type="match status" value="1"/>
</dbReference>
<organism evidence="3 4">
    <name type="scientific">Leucocoprinus leucothites</name>
    <dbReference type="NCBI Taxonomy" id="201217"/>
    <lineage>
        <taxon>Eukaryota</taxon>
        <taxon>Fungi</taxon>
        <taxon>Dikarya</taxon>
        <taxon>Basidiomycota</taxon>
        <taxon>Agaricomycotina</taxon>
        <taxon>Agaricomycetes</taxon>
        <taxon>Agaricomycetidae</taxon>
        <taxon>Agaricales</taxon>
        <taxon>Agaricineae</taxon>
        <taxon>Agaricaceae</taxon>
        <taxon>Leucocoprinus</taxon>
    </lineage>
</organism>
<keyword evidence="4" id="KW-1185">Reference proteome</keyword>
<feature type="domain" description="Prokaryotic-type class I peptide chain release factors" evidence="2">
    <location>
        <begin position="56"/>
        <end position="187"/>
    </location>
</feature>
<dbReference type="SUPFAM" id="SSF110916">
    <property type="entry name" value="Peptidyl-tRNA hydrolase domain-like"/>
    <property type="match status" value="1"/>
</dbReference>
<proteinExistence type="predicted"/>
<dbReference type="GO" id="GO:0005762">
    <property type="term" value="C:mitochondrial large ribosomal subunit"/>
    <property type="evidence" value="ECO:0007669"/>
    <property type="project" value="TreeGrafter"/>
</dbReference>
<feature type="region of interest" description="Disordered" evidence="1">
    <location>
        <begin position="153"/>
        <end position="193"/>
    </location>
</feature>
<evidence type="ECO:0000313" key="3">
    <source>
        <dbReference type="EMBL" id="KAF5359105.1"/>
    </source>
</evidence>
<accession>A0A8H5LIU1</accession>
<dbReference type="Proteomes" id="UP000559027">
    <property type="component" value="Unassembled WGS sequence"/>
</dbReference>
<dbReference type="InterPro" id="IPR052104">
    <property type="entry name" value="Mito_Release_Factor_mL62"/>
</dbReference>
<evidence type="ECO:0000313" key="4">
    <source>
        <dbReference type="Proteomes" id="UP000559027"/>
    </source>
</evidence>
<comment type="caution">
    <text evidence="3">The sequence shown here is derived from an EMBL/GenBank/DDBJ whole genome shotgun (WGS) entry which is preliminary data.</text>
</comment>
<evidence type="ECO:0000259" key="2">
    <source>
        <dbReference type="Pfam" id="PF00472"/>
    </source>
</evidence>
<dbReference type="GO" id="GO:0004045">
    <property type="term" value="F:peptidyl-tRNA hydrolase activity"/>
    <property type="evidence" value="ECO:0007669"/>
    <property type="project" value="TreeGrafter"/>
</dbReference>